<dbReference type="RefSeq" id="WP_115979619.1">
    <property type="nucleotide sequence ID" value="NZ_JAVDQS010000007.1"/>
</dbReference>
<feature type="transmembrane region" description="Helical" evidence="1">
    <location>
        <begin position="6"/>
        <end position="25"/>
    </location>
</feature>
<name>A0ABU1LG50_9FLAO</name>
<evidence type="ECO:0000313" key="2">
    <source>
        <dbReference type="EMBL" id="MDR6405704.1"/>
    </source>
</evidence>
<accession>A0ABU1LG50</accession>
<keyword evidence="3" id="KW-1185">Reference proteome</keyword>
<organism evidence="2 3">
    <name type="scientific">Chryseobacterium geocarposphaerae</name>
    <dbReference type="NCBI Taxonomy" id="1416776"/>
    <lineage>
        <taxon>Bacteria</taxon>
        <taxon>Pseudomonadati</taxon>
        <taxon>Bacteroidota</taxon>
        <taxon>Flavobacteriia</taxon>
        <taxon>Flavobacteriales</taxon>
        <taxon>Weeksellaceae</taxon>
        <taxon>Chryseobacterium group</taxon>
        <taxon>Chryseobacterium</taxon>
    </lineage>
</organism>
<protein>
    <recommendedName>
        <fullName evidence="4">BhlA-like holin</fullName>
    </recommendedName>
</protein>
<dbReference type="Proteomes" id="UP001184853">
    <property type="component" value="Unassembled WGS sequence"/>
</dbReference>
<evidence type="ECO:0008006" key="4">
    <source>
        <dbReference type="Google" id="ProtNLM"/>
    </source>
</evidence>
<reference evidence="2 3" key="1">
    <citation type="submission" date="2023-07" db="EMBL/GenBank/DDBJ databases">
        <title>Sorghum-associated microbial communities from plants grown in Nebraska, USA.</title>
        <authorList>
            <person name="Schachtman D."/>
        </authorList>
    </citation>
    <scope>NUCLEOTIDE SEQUENCE [LARGE SCALE GENOMIC DNA]</scope>
    <source>
        <strain evidence="2 3">DS1709</strain>
    </source>
</reference>
<sequence length="61" mass="7114">MDFNIVKITAFIVLILIYLGVRKFFKKVADFTEKLGESADNEEIERLNTKITSLEQQINHK</sequence>
<gene>
    <name evidence="2" type="ORF">J2781_002638</name>
</gene>
<keyword evidence="1" id="KW-0812">Transmembrane</keyword>
<evidence type="ECO:0000256" key="1">
    <source>
        <dbReference type="SAM" id="Phobius"/>
    </source>
</evidence>
<keyword evidence="1" id="KW-1133">Transmembrane helix</keyword>
<keyword evidence="1" id="KW-0472">Membrane</keyword>
<evidence type="ECO:0000313" key="3">
    <source>
        <dbReference type="Proteomes" id="UP001184853"/>
    </source>
</evidence>
<comment type="caution">
    <text evidence="2">The sequence shown here is derived from an EMBL/GenBank/DDBJ whole genome shotgun (WGS) entry which is preliminary data.</text>
</comment>
<dbReference type="EMBL" id="JAVDQS010000007">
    <property type="protein sequence ID" value="MDR6405704.1"/>
    <property type="molecule type" value="Genomic_DNA"/>
</dbReference>
<proteinExistence type="predicted"/>